<comment type="caution">
    <text evidence="1">The sequence shown here is derived from an EMBL/GenBank/DDBJ whole genome shotgun (WGS) entry which is preliminary data.</text>
</comment>
<name>A0A7W7AFE8_9SPHN</name>
<protein>
    <submittedName>
        <fullName evidence="1">Uncharacterized protein</fullName>
    </submittedName>
</protein>
<evidence type="ECO:0000313" key="2">
    <source>
        <dbReference type="Proteomes" id="UP000574769"/>
    </source>
</evidence>
<gene>
    <name evidence="1" type="ORF">GGQ96_000135</name>
</gene>
<dbReference type="RefSeq" id="WP_281392599.1">
    <property type="nucleotide sequence ID" value="NZ_JACHNY010000001.1"/>
</dbReference>
<dbReference type="Proteomes" id="UP000574769">
    <property type="component" value="Unassembled WGS sequence"/>
</dbReference>
<dbReference type="EMBL" id="JACHNY010000001">
    <property type="protein sequence ID" value="MBB4616029.1"/>
    <property type="molecule type" value="Genomic_DNA"/>
</dbReference>
<dbReference type="AlphaFoldDB" id="A0A7W7AFE8"/>
<evidence type="ECO:0000313" key="1">
    <source>
        <dbReference type="EMBL" id="MBB4616029.1"/>
    </source>
</evidence>
<keyword evidence="2" id="KW-1185">Reference proteome</keyword>
<organism evidence="1 2">
    <name type="scientific">Sphingomonas abaci</name>
    <dbReference type="NCBI Taxonomy" id="237611"/>
    <lineage>
        <taxon>Bacteria</taxon>
        <taxon>Pseudomonadati</taxon>
        <taxon>Pseudomonadota</taxon>
        <taxon>Alphaproteobacteria</taxon>
        <taxon>Sphingomonadales</taxon>
        <taxon>Sphingomonadaceae</taxon>
        <taxon>Sphingomonas</taxon>
    </lineage>
</organism>
<accession>A0A7W7AFE8</accession>
<reference evidence="1 2" key="1">
    <citation type="submission" date="2020-08" db="EMBL/GenBank/DDBJ databases">
        <title>Genomic Encyclopedia of Type Strains, Phase IV (KMG-IV): sequencing the most valuable type-strain genomes for metagenomic binning, comparative biology and taxonomic classification.</title>
        <authorList>
            <person name="Goeker M."/>
        </authorList>
    </citation>
    <scope>NUCLEOTIDE SEQUENCE [LARGE SCALE GENOMIC DNA]</scope>
    <source>
        <strain evidence="1 2">DSM 15867</strain>
    </source>
</reference>
<sequence length="42" mass="4624">MADTSTVIMIVALSPDATGERFGIPFDKKRRVPPRLSRHASV</sequence>
<proteinExistence type="predicted"/>